<dbReference type="PANTHER" id="PTHR13343">
    <property type="entry name" value="CREG1 PROTEIN"/>
    <property type="match status" value="1"/>
</dbReference>
<protein>
    <submittedName>
        <fullName evidence="8">Protein CREG1-like Protein</fullName>
    </submittedName>
</protein>
<comment type="similarity">
    <text evidence="2">Belongs to the CREG family.</text>
</comment>
<comment type="subcellular location">
    <subcellularLocation>
        <location evidence="1">Secreted</location>
    </subcellularLocation>
</comment>
<keyword evidence="3" id="KW-0964">Secreted</keyword>
<dbReference type="AlphaFoldDB" id="D6WCL4"/>
<sequence>MVSREVALLLVFAQLGLCRILIIAPSPPQPNEVAKMARYIMRNSDWVSIATTSTQKAIQGYPFVSLKSVSDGPLTNSTGIPYLYMTDLDVSGQDINKDNRCTIMASLAESDYCKQKDFDPQDPRCAKLIITGKMLKIDKSSPEYQFGQDALFSKHPSMKWWPKDHDFYVSKVDIEQIAVLDFFGGIKYVSKEDYFSANETISDIPFAKVEFVEMTA</sequence>
<evidence type="ECO:0000256" key="3">
    <source>
        <dbReference type="ARBA" id="ARBA00022525"/>
    </source>
</evidence>
<name>D6WCL4_TRICA</name>
<accession>D6WCL4</accession>
<feature type="signal peptide" evidence="6">
    <location>
        <begin position="1"/>
        <end position="18"/>
    </location>
</feature>
<dbReference type="Proteomes" id="UP000007266">
    <property type="component" value="Linkage group 2"/>
</dbReference>
<evidence type="ECO:0000256" key="6">
    <source>
        <dbReference type="SAM" id="SignalP"/>
    </source>
</evidence>
<dbReference type="EMBL" id="KQ971311">
    <property type="protein sequence ID" value="EEZ99047.1"/>
    <property type="molecule type" value="Genomic_DNA"/>
</dbReference>
<dbReference type="OMA" id="TLNCKNA"/>
<dbReference type="Gene3D" id="2.30.110.10">
    <property type="entry name" value="Electron Transport, Fmn-binding Protein, Chain A"/>
    <property type="match status" value="1"/>
</dbReference>
<dbReference type="STRING" id="7070.D6WCL4"/>
<evidence type="ECO:0000313" key="9">
    <source>
        <dbReference type="Proteomes" id="UP000007266"/>
    </source>
</evidence>
<keyword evidence="9" id="KW-1185">Reference proteome</keyword>
<dbReference type="OrthoDB" id="46836at2759"/>
<dbReference type="GO" id="GO:0005615">
    <property type="term" value="C:extracellular space"/>
    <property type="evidence" value="ECO:0000318"/>
    <property type="project" value="GO_Central"/>
</dbReference>
<dbReference type="GO" id="GO:0012505">
    <property type="term" value="C:endomembrane system"/>
    <property type="evidence" value="ECO:0007669"/>
    <property type="project" value="UniProtKB-ARBA"/>
</dbReference>
<reference evidence="8 9" key="2">
    <citation type="journal article" date="2010" name="Nucleic Acids Res.">
        <title>BeetleBase in 2010: revisions to provide comprehensive genomic information for Tribolium castaneum.</title>
        <authorList>
            <person name="Kim H.S."/>
            <person name="Murphy T."/>
            <person name="Xia J."/>
            <person name="Caragea D."/>
            <person name="Park Y."/>
            <person name="Beeman R.W."/>
            <person name="Lorenzen M.D."/>
            <person name="Butcher S."/>
            <person name="Manak J.R."/>
            <person name="Brown S.J."/>
        </authorList>
    </citation>
    <scope>GENOME REANNOTATION</scope>
    <source>
        <strain evidence="8 9">Georgia GA2</strain>
    </source>
</reference>
<evidence type="ECO:0000259" key="7">
    <source>
        <dbReference type="Pfam" id="PF13883"/>
    </source>
</evidence>
<dbReference type="PANTHER" id="PTHR13343:SF17">
    <property type="entry name" value="CELLULAR REPRESSOR OF E1A-STIMULATED GENES, ISOFORM A"/>
    <property type="match status" value="1"/>
</dbReference>
<dbReference type="InterPro" id="IPR012349">
    <property type="entry name" value="Split_barrel_FMN-bd"/>
</dbReference>
<evidence type="ECO:0000256" key="4">
    <source>
        <dbReference type="ARBA" id="ARBA00022729"/>
    </source>
</evidence>
<feature type="domain" description="CREG-like beta-barrel" evidence="7">
    <location>
        <begin position="28"/>
        <end position="195"/>
    </location>
</feature>
<keyword evidence="4 6" id="KW-0732">Signal</keyword>
<organism evidence="8 9">
    <name type="scientific">Tribolium castaneum</name>
    <name type="common">Red flour beetle</name>
    <dbReference type="NCBI Taxonomy" id="7070"/>
    <lineage>
        <taxon>Eukaryota</taxon>
        <taxon>Metazoa</taxon>
        <taxon>Ecdysozoa</taxon>
        <taxon>Arthropoda</taxon>
        <taxon>Hexapoda</taxon>
        <taxon>Insecta</taxon>
        <taxon>Pterygota</taxon>
        <taxon>Neoptera</taxon>
        <taxon>Endopterygota</taxon>
        <taxon>Coleoptera</taxon>
        <taxon>Polyphaga</taxon>
        <taxon>Cucujiformia</taxon>
        <taxon>Tenebrionidae</taxon>
        <taxon>Tenebrionidae incertae sedis</taxon>
        <taxon>Tribolium</taxon>
    </lineage>
</organism>
<proteinExistence type="inferred from homology"/>
<dbReference type="FunFam" id="2.30.110.10:FF:000004">
    <property type="entry name" value="Cellular repressor of E1A-stimulated genes 1"/>
    <property type="match status" value="1"/>
</dbReference>
<evidence type="ECO:0000313" key="8">
    <source>
        <dbReference type="EMBL" id="EEZ99047.1"/>
    </source>
</evidence>
<gene>
    <name evidence="8" type="primary">AUGUSTUS-3.0.2_04921</name>
    <name evidence="8" type="ORF">TcasGA2_TC004921</name>
</gene>
<dbReference type="KEGG" id="tca:661707"/>
<dbReference type="PhylomeDB" id="D6WCL4"/>
<dbReference type="Pfam" id="PF13883">
    <property type="entry name" value="CREG_beta-barrel"/>
    <property type="match status" value="1"/>
</dbReference>
<reference evidence="8 9" key="1">
    <citation type="journal article" date="2008" name="Nature">
        <title>The genome of the model beetle and pest Tribolium castaneum.</title>
        <authorList>
            <consortium name="Tribolium Genome Sequencing Consortium"/>
            <person name="Richards S."/>
            <person name="Gibbs R.A."/>
            <person name="Weinstock G.M."/>
            <person name="Brown S.J."/>
            <person name="Denell R."/>
            <person name="Beeman R.W."/>
            <person name="Gibbs R."/>
            <person name="Beeman R.W."/>
            <person name="Brown S.J."/>
            <person name="Bucher G."/>
            <person name="Friedrich M."/>
            <person name="Grimmelikhuijzen C.J."/>
            <person name="Klingler M."/>
            <person name="Lorenzen M."/>
            <person name="Richards S."/>
            <person name="Roth S."/>
            <person name="Schroder R."/>
            <person name="Tautz D."/>
            <person name="Zdobnov E.M."/>
            <person name="Muzny D."/>
            <person name="Gibbs R.A."/>
            <person name="Weinstock G.M."/>
            <person name="Attaway T."/>
            <person name="Bell S."/>
            <person name="Buhay C.J."/>
            <person name="Chandrabose M.N."/>
            <person name="Chavez D."/>
            <person name="Clerk-Blankenburg K.P."/>
            <person name="Cree A."/>
            <person name="Dao M."/>
            <person name="Davis C."/>
            <person name="Chacko J."/>
            <person name="Dinh H."/>
            <person name="Dugan-Rocha S."/>
            <person name="Fowler G."/>
            <person name="Garner T.T."/>
            <person name="Garnes J."/>
            <person name="Gnirke A."/>
            <person name="Hawes A."/>
            <person name="Hernandez J."/>
            <person name="Hines S."/>
            <person name="Holder M."/>
            <person name="Hume J."/>
            <person name="Jhangiani S.N."/>
            <person name="Joshi V."/>
            <person name="Khan Z.M."/>
            <person name="Jackson L."/>
            <person name="Kovar C."/>
            <person name="Kowis A."/>
            <person name="Lee S."/>
            <person name="Lewis L.R."/>
            <person name="Margolis J."/>
            <person name="Morgan M."/>
            <person name="Nazareth L.V."/>
            <person name="Nguyen N."/>
            <person name="Okwuonu G."/>
            <person name="Parker D."/>
            <person name="Richards S."/>
            <person name="Ruiz S.J."/>
            <person name="Santibanez J."/>
            <person name="Savard J."/>
            <person name="Scherer S.E."/>
            <person name="Schneider B."/>
            <person name="Sodergren E."/>
            <person name="Tautz D."/>
            <person name="Vattahil S."/>
            <person name="Villasana D."/>
            <person name="White C.S."/>
            <person name="Wright R."/>
            <person name="Park Y."/>
            <person name="Beeman R.W."/>
            <person name="Lord J."/>
            <person name="Oppert B."/>
            <person name="Lorenzen M."/>
            <person name="Brown S."/>
            <person name="Wang L."/>
            <person name="Savard J."/>
            <person name="Tautz D."/>
            <person name="Richards S."/>
            <person name="Weinstock G."/>
            <person name="Gibbs R.A."/>
            <person name="Liu Y."/>
            <person name="Worley K."/>
            <person name="Weinstock G."/>
            <person name="Elsik C.G."/>
            <person name="Reese J.T."/>
            <person name="Elhaik E."/>
            <person name="Landan G."/>
            <person name="Graur D."/>
            <person name="Arensburger P."/>
            <person name="Atkinson P."/>
            <person name="Beeman R.W."/>
            <person name="Beidler J."/>
            <person name="Brown S.J."/>
            <person name="Demuth J.P."/>
            <person name="Drury D.W."/>
            <person name="Du Y.Z."/>
            <person name="Fujiwara H."/>
            <person name="Lorenzen M."/>
            <person name="Maselli V."/>
            <person name="Osanai M."/>
            <person name="Park Y."/>
            <person name="Robertson H.M."/>
            <person name="Tu Z."/>
            <person name="Wang J.J."/>
            <person name="Wang S."/>
            <person name="Richards S."/>
            <person name="Song H."/>
            <person name="Zhang L."/>
            <person name="Sodergren E."/>
            <person name="Werner D."/>
            <person name="Stanke M."/>
            <person name="Morgenstern B."/>
            <person name="Solovyev V."/>
            <person name="Kosarev P."/>
            <person name="Brown G."/>
            <person name="Chen H.C."/>
            <person name="Ermolaeva O."/>
            <person name="Hlavina W."/>
            <person name="Kapustin Y."/>
            <person name="Kiryutin B."/>
            <person name="Kitts P."/>
            <person name="Maglott D."/>
            <person name="Pruitt K."/>
            <person name="Sapojnikov V."/>
            <person name="Souvorov A."/>
            <person name="Mackey A.J."/>
            <person name="Waterhouse R.M."/>
            <person name="Wyder S."/>
            <person name="Zdobnov E.M."/>
            <person name="Zdobnov E.M."/>
            <person name="Wyder S."/>
            <person name="Kriventseva E.V."/>
            <person name="Kadowaki T."/>
            <person name="Bork P."/>
            <person name="Aranda M."/>
            <person name="Bao R."/>
            <person name="Beermann A."/>
            <person name="Berns N."/>
            <person name="Bolognesi R."/>
            <person name="Bonneton F."/>
            <person name="Bopp D."/>
            <person name="Brown S.J."/>
            <person name="Bucher G."/>
            <person name="Butts T."/>
            <person name="Chaumot A."/>
            <person name="Denell R.E."/>
            <person name="Ferrier D.E."/>
            <person name="Friedrich M."/>
            <person name="Gordon C.M."/>
            <person name="Jindra M."/>
            <person name="Klingler M."/>
            <person name="Lan Q."/>
            <person name="Lattorff H.M."/>
            <person name="Laudet V."/>
            <person name="von Levetsow C."/>
            <person name="Liu Z."/>
            <person name="Lutz R."/>
            <person name="Lynch J.A."/>
            <person name="da Fonseca R.N."/>
            <person name="Posnien N."/>
            <person name="Reuter R."/>
            <person name="Roth S."/>
            <person name="Savard J."/>
            <person name="Schinko J.B."/>
            <person name="Schmitt C."/>
            <person name="Schoppmeier M."/>
            <person name="Schroder R."/>
            <person name="Shippy T.D."/>
            <person name="Simonnet F."/>
            <person name="Marques-Souza H."/>
            <person name="Tautz D."/>
            <person name="Tomoyasu Y."/>
            <person name="Trauner J."/>
            <person name="Van der Zee M."/>
            <person name="Vervoort M."/>
            <person name="Wittkopp N."/>
            <person name="Wimmer E.A."/>
            <person name="Yang X."/>
            <person name="Jones A.K."/>
            <person name="Sattelle D.B."/>
            <person name="Ebert P.R."/>
            <person name="Nelson D."/>
            <person name="Scott J.G."/>
            <person name="Beeman R.W."/>
            <person name="Muthukrishnan S."/>
            <person name="Kramer K.J."/>
            <person name="Arakane Y."/>
            <person name="Beeman R.W."/>
            <person name="Zhu Q."/>
            <person name="Hogenkamp D."/>
            <person name="Dixit R."/>
            <person name="Oppert B."/>
            <person name="Jiang H."/>
            <person name="Zou Z."/>
            <person name="Marshall J."/>
            <person name="Elpidina E."/>
            <person name="Vinokurov K."/>
            <person name="Oppert C."/>
            <person name="Zou Z."/>
            <person name="Evans J."/>
            <person name="Lu Z."/>
            <person name="Zhao P."/>
            <person name="Sumathipala N."/>
            <person name="Altincicek B."/>
            <person name="Vilcinskas A."/>
            <person name="Williams M."/>
            <person name="Hultmark D."/>
            <person name="Hetru C."/>
            <person name="Jiang H."/>
            <person name="Grimmelikhuijzen C.J."/>
            <person name="Hauser F."/>
            <person name="Cazzamali G."/>
            <person name="Williamson M."/>
            <person name="Park Y."/>
            <person name="Li B."/>
            <person name="Tanaka Y."/>
            <person name="Predel R."/>
            <person name="Neupert S."/>
            <person name="Schachtner J."/>
            <person name="Verleyen P."/>
            <person name="Raible F."/>
            <person name="Bork P."/>
            <person name="Friedrich M."/>
            <person name="Walden K.K."/>
            <person name="Robertson H.M."/>
            <person name="Angeli S."/>
            <person name="Foret S."/>
            <person name="Bucher G."/>
            <person name="Schuetz S."/>
            <person name="Maleszka R."/>
            <person name="Wimmer E.A."/>
            <person name="Beeman R.W."/>
            <person name="Lorenzen M."/>
            <person name="Tomoyasu Y."/>
            <person name="Miller S.C."/>
            <person name="Grossmann D."/>
            <person name="Bucher G."/>
        </authorList>
    </citation>
    <scope>NUCLEOTIDE SEQUENCE [LARGE SCALE GENOMIC DNA]</scope>
    <source>
        <strain evidence="8 9">Georgia GA2</strain>
    </source>
</reference>
<dbReference type="GO" id="GO:0005737">
    <property type="term" value="C:cytoplasm"/>
    <property type="evidence" value="ECO:0007669"/>
    <property type="project" value="UniProtKB-ARBA"/>
</dbReference>
<dbReference type="eggNOG" id="KOG3374">
    <property type="taxonomic scope" value="Eukaryota"/>
</dbReference>
<evidence type="ECO:0000256" key="5">
    <source>
        <dbReference type="ARBA" id="ARBA00023180"/>
    </source>
</evidence>
<keyword evidence="5" id="KW-0325">Glycoprotein</keyword>
<dbReference type="InterPro" id="IPR055343">
    <property type="entry name" value="CREG_beta-barrel"/>
</dbReference>
<feature type="chain" id="PRO_5003089156" evidence="6">
    <location>
        <begin position="19"/>
        <end position="216"/>
    </location>
</feature>
<dbReference type="SUPFAM" id="SSF50475">
    <property type="entry name" value="FMN-binding split barrel"/>
    <property type="match status" value="1"/>
</dbReference>
<evidence type="ECO:0000256" key="1">
    <source>
        <dbReference type="ARBA" id="ARBA00004613"/>
    </source>
</evidence>
<evidence type="ECO:0000256" key="2">
    <source>
        <dbReference type="ARBA" id="ARBA00009230"/>
    </source>
</evidence>
<dbReference type="HOGENOM" id="CLU_083635_3_0_1"/>